<organism evidence="1 2">
    <name type="scientific">Terrilactibacillus laevilacticus</name>
    <dbReference type="NCBI Taxonomy" id="1380157"/>
    <lineage>
        <taxon>Bacteria</taxon>
        <taxon>Bacillati</taxon>
        <taxon>Bacillota</taxon>
        <taxon>Bacilli</taxon>
        <taxon>Bacillales</taxon>
        <taxon>Bacillaceae</taxon>
        <taxon>Terrilactibacillus</taxon>
    </lineage>
</organism>
<comment type="caution">
    <text evidence="1">The sequence shown here is derived from an EMBL/GenBank/DDBJ whole genome shotgun (WGS) entry which is preliminary data.</text>
</comment>
<protein>
    <submittedName>
        <fullName evidence="1">Uncharacterized protein</fullName>
    </submittedName>
</protein>
<sequence>MNTIKGTFDVSLTRVAQSEDTTINEMIILLQTRSLISKILLQLPFGAVFYLSN</sequence>
<proteinExistence type="predicted"/>
<reference evidence="2" key="1">
    <citation type="journal article" date="2019" name="Int. J. Syst. Evol. Microbiol.">
        <title>The Global Catalogue of Microorganisms (GCM) 10K type strain sequencing project: providing services to taxonomists for standard genome sequencing and annotation.</title>
        <authorList>
            <consortium name="The Broad Institute Genomics Platform"/>
            <consortium name="The Broad Institute Genome Sequencing Center for Infectious Disease"/>
            <person name="Wu L."/>
            <person name="Ma J."/>
        </authorList>
    </citation>
    <scope>NUCLEOTIDE SEQUENCE [LARGE SCALE GENOMIC DNA]</scope>
    <source>
        <strain evidence="2">TISTR 2241</strain>
    </source>
</reference>
<evidence type="ECO:0000313" key="1">
    <source>
        <dbReference type="EMBL" id="MFD2615917.1"/>
    </source>
</evidence>
<keyword evidence="2" id="KW-1185">Reference proteome</keyword>
<accession>A0ABW5PKJ7</accession>
<evidence type="ECO:0000313" key="2">
    <source>
        <dbReference type="Proteomes" id="UP001597458"/>
    </source>
</evidence>
<dbReference type="Proteomes" id="UP001597458">
    <property type="component" value="Unassembled WGS sequence"/>
</dbReference>
<gene>
    <name evidence="1" type="ORF">ACFSTF_00985</name>
</gene>
<name>A0ABW5PKJ7_9BACI</name>
<dbReference type="EMBL" id="JBHUMR010000003">
    <property type="protein sequence ID" value="MFD2615917.1"/>
    <property type="molecule type" value="Genomic_DNA"/>
</dbReference>
<dbReference type="RefSeq" id="WP_386080812.1">
    <property type="nucleotide sequence ID" value="NZ_JBHUMR010000003.1"/>
</dbReference>